<dbReference type="InterPro" id="IPR057666">
    <property type="entry name" value="DrpA_SLOG"/>
</dbReference>
<sequence length="362" mass="39034">MGQHLGLPMWAFAAALSQLEGMTPKKLRIALLHEEPEDAWARAVCDSTTSDEVVARIFECCEHENIQVVSIADPLYPRALRYDPTPPAVLFYRGSLSALQQRRVGIVGTRSPTPSGVYTAREFGEQLAAHEIAVVSGLARGIDGAVHHGMKLHYDDVAHAGHGALGKPIGVVACGLDVVYPKSNAGLWEWVGENGLLLSEYGPGVQPEPYRFPQRNRIIAALSEVVVVVESRESGGSMLTVAEAIRRNIEVFAVPGSPRVASAGGTNLLIQQGCGPVTSVDDLFAALALDHRRESGSSYETRVSPDAHDHDVLLACTDGAVTLDHLVLLLNRPLHDIAVSLGRLEALGWVVDTNGWWEALMR</sequence>
<protein>
    <submittedName>
        <fullName evidence="4">Unannotated protein</fullName>
    </submittedName>
</protein>
<gene>
    <name evidence="3" type="ORF">UFOPK4098_01334</name>
    <name evidence="4" type="ORF">UFOPK4347_01240</name>
</gene>
<evidence type="ECO:0000313" key="3">
    <source>
        <dbReference type="EMBL" id="CAB5028585.1"/>
    </source>
</evidence>
<dbReference type="Gene3D" id="3.40.50.450">
    <property type="match status" value="1"/>
</dbReference>
<evidence type="ECO:0000313" key="4">
    <source>
        <dbReference type="EMBL" id="CAB5066638.1"/>
    </source>
</evidence>
<name>A0A6J7UQA1_9ZZZZ</name>
<dbReference type="GO" id="GO:0009294">
    <property type="term" value="P:DNA-mediated transformation"/>
    <property type="evidence" value="ECO:0007669"/>
    <property type="project" value="InterPro"/>
</dbReference>
<dbReference type="AlphaFoldDB" id="A0A6J7UQA1"/>
<dbReference type="Pfam" id="PF02481">
    <property type="entry name" value="DNA_processg_A"/>
    <property type="match status" value="1"/>
</dbReference>
<evidence type="ECO:0000256" key="1">
    <source>
        <dbReference type="ARBA" id="ARBA00006525"/>
    </source>
</evidence>
<dbReference type="PANTHER" id="PTHR43022:SF1">
    <property type="entry name" value="PROTEIN SMF"/>
    <property type="match status" value="1"/>
</dbReference>
<reference evidence="4" key="1">
    <citation type="submission" date="2020-05" db="EMBL/GenBank/DDBJ databases">
        <authorList>
            <person name="Chiriac C."/>
            <person name="Salcher M."/>
            <person name="Ghai R."/>
            <person name="Kavagutti S V."/>
        </authorList>
    </citation>
    <scope>NUCLEOTIDE SEQUENCE</scope>
</reference>
<organism evidence="4">
    <name type="scientific">freshwater metagenome</name>
    <dbReference type="NCBI Taxonomy" id="449393"/>
    <lineage>
        <taxon>unclassified sequences</taxon>
        <taxon>metagenomes</taxon>
        <taxon>ecological metagenomes</taxon>
    </lineage>
</organism>
<dbReference type="PANTHER" id="PTHR43022">
    <property type="entry name" value="PROTEIN SMF"/>
    <property type="match status" value="1"/>
</dbReference>
<feature type="domain" description="Smf/DprA SLOG" evidence="2">
    <location>
        <begin position="68"/>
        <end position="286"/>
    </location>
</feature>
<dbReference type="EMBL" id="CAFBPN010000100">
    <property type="protein sequence ID" value="CAB5028585.1"/>
    <property type="molecule type" value="Genomic_DNA"/>
</dbReference>
<comment type="similarity">
    <text evidence="1">Belongs to the DprA/Smf family.</text>
</comment>
<evidence type="ECO:0000259" key="2">
    <source>
        <dbReference type="Pfam" id="PF02481"/>
    </source>
</evidence>
<accession>A0A6J7UQA1</accession>
<proteinExistence type="inferred from homology"/>
<dbReference type="SUPFAM" id="SSF102405">
    <property type="entry name" value="MCP/YpsA-like"/>
    <property type="match status" value="1"/>
</dbReference>
<dbReference type="EMBL" id="CAFBQU010000036">
    <property type="protein sequence ID" value="CAB5066638.1"/>
    <property type="molecule type" value="Genomic_DNA"/>
</dbReference>
<dbReference type="InterPro" id="IPR003488">
    <property type="entry name" value="DprA"/>
</dbReference>